<dbReference type="InterPro" id="IPR041489">
    <property type="entry name" value="PDZ_6"/>
</dbReference>
<dbReference type="CDD" id="cd06687">
    <property type="entry name" value="PDZ1_GRIP1-2-like"/>
    <property type="match status" value="1"/>
</dbReference>
<keyword evidence="7" id="KW-1185">Reference proteome</keyword>
<feature type="domain" description="PDZ" evidence="5">
    <location>
        <begin position="581"/>
        <end position="663"/>
    </location>
</feature>
<dbReference type="InterPro" id="IPR043545">
    <property type="entry name" value="GRIP1/2"/>
</dbReference>
<dbReference type="CDD" id="cd06681">
    <property type="entry name" value="PDZ2_GRIP1-2-like"/>
    <property type="match status" value="1"/>
</dbReference>
<evidence type="ECO:0000256" key="1">
    <source>
        <dbReference type="ARBA" id="ARBA00004496"/>
    </source>
</evidence>
<dbReference type="FunFam" id="2.30.42.10:FF:000021">
    <property type="entry name" value="Glutamate receptor interacting protein 1"/>
    <property type="match status" value="1"/>
</dbReference>
<dbReference type="CDD" id="cd06685">
    <property type="entry name" value="PDZ7_GRIP1-2-like"/>
    <property type="match status" value="1"/>
</dbReference>
<evidence type="ECO:0000313" key="6">
    <source>
        <dbReference type="Ensembl" id="ENSNMLP00000034272.1"/>
    </source>
</evidence>
<proteinExistence type="predicted"/>
<comment type="subcellular location">
    <subcellularLocation>
        <location evidence="1">Cytoplasm</location>
    </subcellularLocation>
</comment>
<feature type="domain" description="PDZ" evidence="5">
    <location>
        <begin position="96"/>
        <end position="182"/>
    </location>
</feature>
<evidence type="ECO:0000313" key="7">
    <source>
        <dbReference type="Proteomes" id="UP000694523"/>
    </source>
</evidence>
<dbReference type="PANTHER" id="PTHR46227">
    <property type="entry name" value="GLUTAMATE RECEPTOR-INTERACTING PROTEIN GRIP"/>
    <property type="match status" value="1"/>
</dbReference>
<dbReference type="PANTHER" id="PTHR46227:SF5">
    <property type="entry name" value="GLUTAMATE RECEPTOR INTERACTING PROTEIN 2 ISOFORM X1"/>
    <property type="match status" value="1"/>
</dbReference>
<reference evidence="6" key="2">
    <citation type="submission" date="2025-09" db="UniProtKB">
        <authorList>
            <consortium name="Ensembl"/>
        </authorList>
    </citation>
    <scope>IDENTIFICATION</scope>
</reference>
<feature type="domain" description="PDZ" evidence="5">
    <location>
        <begin position="382"/>
        <end position="457"/>
    </location>
</feature>
<evidence type="ECO:0000256" key="4">
    <source>
        <dbReference type="SAM" id="MobiDB-lite"/>
    </source>
</evidence>
<dbReference type="InterPro" id="IPR036034">
    <property type="entry name" value="PDZ_sf"/>
</dbReference>
<dbReference type="CDD" id="cd06686">
    <property type="entry name" value="PDZ4_GRIP1-2-like"/>
    <property type="match status" value="1"/>
</dbReference>
<dbReference type="Pfam" id="PF17820">
    <property type="entry name" value="PDZ_6"/>
    <property type="match status" value="1"/>
</dbReference>
<dbReference type="FunFam" id="2.30.42.10:FF:000022">
    <property type="entry name" value="Glutamate receptor interacting protein 1"/>
    <property type="match status" value="1"/>
</dbReference>
<feature type="domain" description="PDZ" evidence="5">
    <location>
        <begin position="1"/>
        <end position="80"/>
    </location>
</feature>
<feature type="compositionally biased region" description="Basic residues" evidence="4">
    <location>
        <begin position="348"/>
        <end position="358"/>
    </location>
</feature>
<dbReference type="Ensembl" id="ENSNMLT00000038170.1">
    <property type="protein sequence ID" value="ENSNMLP00000034272.1"/>
    <property type="gene ID" value="ENSNMLG00000020055.1"/>
</dbReference>
<dbReference type="PROSITE" id="PS50106">
    <property type="entry name" value="PDZ"/>
    <property type="match status" value="6"/>
</dbReference>
<dbReference type="AlphaFoldDB" id="A0A8C6UAN2"/>
<dbReference type="FunFam" id="2.30.42.10:FF:000035">
    <property type="entry name" value="Glutamate receptor interacting protein 1"/>
    <property type="match status" value="1"/>
</dbReference>
<feature type="domain" description="PDZ" evidence="5">
    <location>
        <begin position="483"/>
        <end position="566"/>
    </location>
</feature>
<keyword evidence="2" id="KW-0963">Cytoplasm</keyword>
<feature type="region of interest" description="Disordered" evidence="4">
    <location>
        <begin position="325"/>
        <end position="373"/>
    </location>
</feature>
<dbReference type="FunFam" id="2.30.42.10:FF:000034">
    <property type="entry name" value="Glutamate receptor interacting protein 1"/>
    <property type="match status" value="1"/>
</dbReference>
<feature type="domain" description="PDZ" evidence="5">
    <location>
        <begin position="859"/>
        <end position="941"/>
    </location>
</feature>
<dbReference type="CDD" id="cd06682">
    <property type="entry name" value="PDZ5_GRIP1-2-like"/>
    <property type="match status" value="1"/>
</dbReference>
<feature type="region of interest" description="Disordered" evidence="4">
    <location>
        <begin position="1"/>
        <end position="31"/>
    </location>
</feature>
<dbReference type="GO" id="GO:0005737">
    <property type="term" value="C:cytoplasm"/>
    <property type="evidence" value="ECO:0007669"/>
    <property type="project" value="UniProtKB-SubCell"/>
</dbReference>
<dbReference type="SMART" id="SM00228">
    <property type="entry name" value="PDZ"/>
    <property type="match status" value="6"/>
</dbReference>
<name>A0A8C6UAN2_9GOBI</name>
<dbReference type="Proteomes" id="UP000694523">
    <property type="component" value="Unplaced"/>
</dbReference>
<dbReference type="GO" id="GO:0098887">
    <property type="term" value="P:neurotransmitter receptor transport, endosome to postsynaptic membrane"/>
    <property type="evidence" value="ECO:0007669"/>
    <property type="project" value="TreeGrafter"/>
</dbReference>
<dbReference type="Pfam" id="PF00595">
    <property type="entry name" value="PDZ"/>
    <property type="match status" value="5"/>
</dbReference>
<dbReference type="FunFam" id="2.30.42.10:FF:000025">
    <property type="entry name" value="Glutamate receptor interacting protein 1"/>
    <property type="match status" value="1"/>
</dbReference>
<protein>
    <submittedName>
        <fullName evidence="6">Glutamate receptor interacting protein 2a</fullName>
    </submittedName>
</protein>
<keyword evidence="3" id="KW-0677">Repeat</keyword>
<evidence type="ECO:0000256" key="3">
    <source>
        <dbReference type="ARBA" id="ARBA00022737"/>
    </source>
</evidence>
<evidence type="ECO:0000259" key="5">
    <source>
        <dbReference type="PROSITE" id="PS50106"/>
    </source>
</evidence>
<evidence type="ECO:0000256" key="2">
    <source>
        <dbReference type="ARBA" id="ARBA00022490"/>
    </source>
</evidence>
<dbReference type="FunFam" id="2.30.42.10:FF:000023">
    <property type="entry name" value="Glutamate receptor interacting protein 1"/>
    <property type="match status" value="1"/>
</dbReference>
<sequence>MKREGSSLGLTISGGSDKDGRPRVSNLRPGGLAARSDQLNVGDYIKSVNGINLSKLRHDEIISLLKNIGERVVLEVEYELPPFVQNPSGVITKTMDVCLNKEGNSFGFVVRGGFHEDWRRSRPLVVTYVRPGGPADREGTLKAGDRLLSIDGTPLNREKHADALTVLMQSGQEALFLIEYDVSVMEAVQQASGPLLVEIVRGQSSSLGISLTSAIYRSKQVIIIDKIKPASVVESFDLSFFFFCSFVVACTVYIHLPHVSASLTLLWFNQVWSTACRGHYTVHRWDKHRALFADGGHTAPRTICLLSALVSGGFSPSSTVTSGFSSQGSNTLPCPSAPVAPTSPRSSTGRRRTRKKDHKSSLSLASSSVGPGGQVFHVETSEVVLRGDPLTGFGIQLQGGVFATETLSAPPAIRFIEPDSPAERCGLLQVGDRLLSINGVPTEDGTLEEAHQLLRDSALANKVTLEIEFDIAESVVPSSGTFHVKLPKRRGVELGITISASKKPGKPLIISEIKKGSIAHRTGTLEPGDRLLAIDSVRLEHCTMEDAMHVLHQAEDMVKLRIQKDEDNIDELEMSGSIIYTVELKRYNGPLGITISGTEEPFDPIVISGLSKKGLAERTGAIHIGDRVLAINGVSLKGKPLSEAIHLLQMAGESVTLKIKKQTDQSRFLCDLDDELTDSHKNSKLSEAYSATVPSVDSAMSSWDGSGFDAVYSNPGRVKCNSSKHQSGSTTWPLSYSWFRRCHRFVSPLRSQATLNNSEASSFWSQALQDLETCGQSEILRDLEASMTGSAFSLYLEETKTLEDSLFLSENTPRNKEKDMEFKNNKLTKSNGPSKISQMSDAKENGSDALSCNALELHKVTIRKDAESRDFGFSVSDALLEKGVYVNMIRPEGPADQGGLKPFDRILQVNRIRTRDLDCCLTVPLLMEAGESLDLVISRNPLALGDTGLTDISNDSTNSLFGFSEPRTKSISL</sequence>
<feature type="compositionally biased region" description="Low complexity" evidence="4">
    <location>
        <begin position="1"/>
        <end position="15"/>
    </location>
</feature>
<dbReference type="CDD" id="cd06683">
    <property type="entry name" value="PDZ6_GRIP1-2-like"/>
    <property type="match status" value="1"/>
</dbReference>
<reference evidence="6" key="1">
    <citation type="submission" date="2025-08" db="UniProtKB">
        <authorList>
            <consortium name="Ensembl"/>
        </authorList>
    </citation>
    <scope>IDENTIFICATION</scope>
</reference>
<dbReference type="InterPro" id="IPR001478">
    <property type="entry name" value="PDZ"/>
</dbReference>
<dbReference type="SUPFAM" id="SSF50156">
    <property type="entry name" value="PDZ domain-like"/>
    <property type="match status" value="6"/>
</dbReference>
<organism evidence="6 7">
    <name type="scientific">Neogobius melanostomus</name>
    <name type="common">round goby</name>
    <dbReference type="NCBI Taxonomy" id="47308"/>
    <lineage>
        <taxon>Eukaryota</taxon>
        <taxon>Metazoa</taxon>
        <taxon>Chordata</taxon>
        <taxon>Craniata</taxon>
        <taxon>Vertebrata</taxon>
        <taxon>Euteleostomi</taxon>
        <taxon>Actinopterygii</taxon>
        <taxon>Neopterygii</taxon>
        <taxon>Teleostei</taxon>
        <taxon>Neoteleostei</taxon>
        <taxon>Acanthomorphata</taxon>
        <taxon>Gobiaria</taxon>
        <taxon>Gobiiformes</taxon>
        <taxon>Gobioidei</taxon>
        <taxon>Gobiidae</taxon>
        <taxon>Benthophilinae</taxon>
        <taxon>Neogobiini</taxon>
        <taxon>Neogobius</taxon>
    </lineage>
</organism>
<accession>A0A8C6UAN2</accession>
<dbReference type="Gene3D" id="2.30.42.10">
    <property type="match status" value="7"/>
</dbReference>